<proteinExistence type="predicted"/>
<dbReference type="KEGG" id="fuv:JR347_08915"/>
<organism evidence="1 2">
    <name type="scientific">Fulvivirga lutea</name>
    <dbReference type="NCBI Taxonomy" id="2810512"/>
    <lineage>
        <taxon>Bacteria</taxon>
        <taxon>Pseudomonadati</taxon>
        <taxon>Bacteroidota</taxon>
        <taxon>Cytophagia</taxon>
        <taxon>Cytophagales</taxon>
        <taxon>Fulvivirgaceae</taxon>
        <taxon>Fulvivirga</taxon>
    </lineage>
</organism>
<dbReference type="EMBL" id="CP070608">
    <property type="protein sequence ID" value="QSE99192.1"/>
    <property type="molecule type" value="Genomic_DNA"/>
</dbReference>
<name>A0A975A335_9BACT</name>
<sequence length="86" mass="10097">MKVEMEYEPEIQALLLYLTYADIKDSEKRMALLTLSNLMDKLKVVKNDICYLSKKVQGMDQFGNEIAEKYLTERQAERYLQKGVID</sequence>
<dbReference type="RefSeq" id="WP_205723703.1">
    <property type="nucleotide sequence ID" value="NZ_CP070608.1"/>
</dbReference>
<dbReference type="Proteomes" id="UP000662783">
    <property type="component" value="Chromosome"/>
</dbReference>
<accession>A0A975A335</accession>
<protein>
    <submittedName>
        <fullName evidence="1">Uncharacterized protein</fullName>
    </submittedName>
</protein>
<dbReference type="AlphaFoldDB" id="A0A975A335"/>
<gene>
    <name evidence="1" type="ORF">JR347_08915</name>
</gene>
<keyword evidence="2" id="KW-1185">Reference proteome</keyword>
<evidence type="ECO:0000313" key="1">
    <source>
        <dbReference type="EMBL" id="QSE99192.1"/>
    </source>
</evidence>
<reference evidence="1" key="1">
    <citation type="submission" date="2021-02" db="EMBL/GenBank/DDBJ databases">
        <title>Fulvivirga sp. S481 isolated from sea water.</title>
        <authorList>
            <person name="Bae S.S."/>
            <person name="Baek K."/>
        </authorList>
    </citation>
    <scope>NUCLEOTIDE SEQUENCE</scope>
    <source>
        <strain evidence="1">S481</strain>
    </source>
</reference>
<evidence type="ECO:0000313" key="2">
    <source>
        <dbReference type="Proteomes" id="UP000662783"/>
    </source>
</evidence>